<evidence type="ECO:0000313" key="8">
    <source>
        <dbReference type="EMBL" id="KXF77403.1"/>
    </source>
</evidence>
<evidence type="ECO:0000313" key="9">
    <source>
        <dbReference type="Proteomes" id="UP000070107"/>
    </source>
</evidence>
<gene>
    <name evidence="5" type="primary">lipB</name>
    <name evidence="8" type="ORF">ATN84_08425</name>
</gene>
<dbReference type="NCBIfam" id="TIGR00214">
    <property type="entry name" value="lipB"/>
    <property type="match status" value="1"/>
</dbReference>
<dbReference type="GO" id="GO:0005737">
    <property type="term" value="C:cytoplasm"/>
    <property type="evidence" value="ECO:0007669"/>
    <property type="project" value="UniProtKB-SubCell"/>
</dbReference>
<dbReference type="InterPro" id="IPR045864">
    <property type="entry name" value="aa-tRNA-synth_II/BPL/LPL"/>
</dbReference>
<feature type="region of interest" description="Disordered" evidence="6">
    <location>
        <begin position="1"/>
        <end position="49"/>
    </location>
</feature>
<feature type="binding site" evidence="5">
    <location>
        <begin position="216"/>
        <end position="218"/>
    </location>
    <ligand>
        <name>substrate</name>
    </ligand>
</feature>
<dbReference type="OrthoDB" id="9787061at2"/>
<feature type="binding site" evidence="5">
    <location>
        <begin position="203"/>
        <end position="205"/>
    </location>
    <ligand>
        <name>substrate</name>
    </ligand>
</feature>
<comment type="similarity">
    <text evidence="5">Belongs to the LipB family.</text>
</comment>
<sequence>MPSGSSASKSPYGTIMTTDDPISSIQGELQSSETGRRRERSALPATFLPTDGSPPVEWLVAEGLTDYSAALAFMESRVAAIREGTAPELVWLVEHPPLYTAGTSARESDLLAPDRFPVYQTGRGGEYTYHGPGQRVAYVMLDLKRRREDVRAFVTALEDWIIRTLAEFNVKGERREDRIGVWVTRPEKPRLADGSFAEDKIAAIGIRLRRWVSFHGIAINVEPELANFGGIVPCGVTEHGVTSLVDLGLPLTMQDLDLALAKAFGSVFGSIAANR</sequence>
<evidence type="ECO:0000256" key="2">
    <source>
        <dbReference type="ARBA" id="ARBA00022679"/>
    </source>
</evidence>
<keyword evidence="8" id="KW-0436">Ligase</keyword>
<dbReference type="GO" id="GO:0016874">
    <property type="term" value="F:ligase activity"/>
    <property type="evidence" value="ECO:0007669"/>
    <property type="project" value="UniProtKB-KW"/>
</dbReference>
<comment type="catalytic activity">
    <reaction evidence="5">
        <text>octanoyl-[ACP] + L-lysyl-[protein] = N(6)-octanoyl-L-lysyl-[protein] + holo-[ACP] + H(+)</text>
        <dbReference type="Rhea" id="RHEA:17665"/>
        <dbReference type="Rhea" id="RHEA-COMP:9636"/>
        <dbReference type="Rhea" id="RHEA-COMP:9685"/>
        <dbReference type="Rhea" id="RHEA-COMP:9752"/>
        <dbReference type="Rhea" id="RHEA-COMP:9928"/>
        <dbReference type="ChEBI" id="CHEBI:15378"/>
        <dbReference type="ChEBI" id="CHEBI:29969"/>
        <dbReference type="ChEBI" id="CHEBI:64479"/>
        <dbReference type="ChEBI" id="CHEBI:78463"/>
        <dbReference type="ChEBI" id="CHEBI:78809"/>
        <dbReference type="EC" id="2.3.1.181"/>
    </reaction>
</comment>
<keyword evidence="5" id="KW-0963">Cytoplasm</keyword>
<evidence type="ECO:0000256" key="1">
    <source>
        <dbReference type="ARBA" id="ARBA00004821"/>
    </source>
</evidence>
<dbReference type="UniPathway" id="UPA00538">
    <property type="reaction ID" value="UER00592"/>
</dbReference>
<dbReference type="PANTHER" id="PTHR10993">
    <property type="entry name" value="OCTANOYLTRANSFERASE"/>
    <property type="match status" value="1"/>
</dbReference>
<evidence type="ECO:0000256" key="4">
    <source>
        <dbReference type="ARBA" id="ARBA00024732"/>
    </source>
</evidence>
<dbReference type="PANTHER" id="PTHR10993:SF7">
    <property type="entry name" value="LIPOYLTRANSFERASE 2, MITOCHONDRIAL-RELATED"/>
    <property type="match status" value="1"/>
</dbReference>
<protein>
    <recommendedName>
        <fullName evidence="5">Octanoyltransferase</fullName>
        <ecNumber evidence="5">2.3.1.181</ecNumber>
    </recommendedName>
    <alternativeName>
        <fullName evidence="5">Lipoate-protein ligase B</fullName>
    </alternativeName>
    <alternativeName>
        <fullName evidence="5">Lipoyl/octanoyl transferase</fullName>
    </alternativeName>
    <alternativeName>
        <fullName evidence="5">Octanoyl-[acyl-carrier-protein]-protein N-octanoyltransferase</fullName>
    </alternativeName>
</protein>
<feature type="active site" description="Acyl-thioester intermediate" evidence="5">
    <location>
        <position position="234"/>
    </location>
</feature>
<dbReference type="GO" id="GO:0009249">
    <property type="term" value="P:protein lipoylation"/>
    <property type="evidence" value="ECO:0007669"/>
    <property type="project" value="InterPro"/>
</dbReference>
<dbReference type="InterPro" id="IPR020605">
    <property type="entry name" value="Octanoyltransferase_CS"/>
</dbReference>
<evidence type="ECO:0000256" key="5">
    <source>
        <dbReference type="HAMAP-Rule" id="MF_00013"/>
    </source>
</evidence>
<dbReference type="Proteomes" id="UP000070107">
    <property type="component" value="Unassembled WGS sequence"/>
</dbReference>
<dbReference type="RefSeq" id="WP_068881589.1">
    <property type="nucleotide sequence ID" value="NZ_LNTU01000012.1"/>
</dbReference>
<reference evidence="8 9" key="1">
    <citation type="submission" date="2015-11" db="EMBL/GenBank/DDBJ databases">
        <title>Draft genome sequence of Paramesorhizobium deserti A-3-E, a strain highly resistant to diverse beta-lactam antibiotics.</title>
        <authorList>
            <person name="Lv R."/>
            <person name="Yang X."/>
            <person name="Fang N."/>
            <person name="Guo J."/>
            <person name="Luo X."/>
            <person name="Peng F."/>
            <person name="Yang R."/>
            <person name="Cui Y."/>
            <person name="Fang C."/>
            <person name="Song Y."/>
        </authorList>
    </citation>
    <scope>NUCLEOTIDE SEQUENCE [LARGE SCALE GENOMIC DNA]</scope>
    <source>
        <strain evidence="8 9">A-3-E</strain>
    </source>
</reference>
<comment type="function">
    <text evidence="4 5">Catalyzes the transfer of endogenously produced octanoic acid from octanoyl-acyl-carrier-protein onto the lipoyl domains of lipoate-dependent enzymes. Lipoyl-ACP can also act as a substrate although octanoyl-ACP is likely to be the physiological substrate.</text>
</comment>
<comment type="miscellaneous">
    <text evidence="5">In the reaction, the free carboxyl group of octanoic acid is attached via an amide linkage to the epsilon-amino group of a specific lysine residue of lipoyl domains of lipoate-dependent enzymes.</text>
</comment>
<dbReference type="InterPro" id="IPR004143">
    <property type="entry name" value="BPL_LPL_catalytic"/>
</dbReference>
<dbReference type="InterPro" id="IPR000544">
    <property type="entry name" value="Octanoyltransferase"/>
</dbReference>
<dbReference type="CDD" id="cd16444">
    <property type="entry name" value="LipB"/>
    <property type="match status" value="1"/>
</dbReference>
<comment type="caution">
    <text evidence="8">The sequence shown here is derived from an EMBL/GenBank/DDBJ whole genome shotgun (WGS) entry which is preliminary data.</text>
</comment>
<dbReference type="PROSITE" id="PS51733">
    <property type="entry name" value="BPL_LPL_CATALYTIC"/>
    <property type="match status" value="1"/>
</dbReference>
<keyword evidence="9" id="KW-1185">Reference proteome</keyword>
<organism evidence="8 9">
    <name type="scientific">Paramesorhizobium deserti</name>
    <dbReference type="NCBI Taxonomy" id="1494590"/>
    <lineage>
        <taxon>Bacteria</taxon>
        <taxon>Pseudomonadati</taxon>
        <taxon>Pseudomonadota</taxon>
        <taxon>Alphaproteobacteria</taxon>
        <taxon>Hyphomicrobiales</taxon>
        <taxon>Phyllobacteriaceae</taxon>
        <taxon>Paramesorhizobium</taxon>
    </lineage>
</organism>
<dbReference type="EC" id="2.3.1.181" evidence="5"/>
<dbReference type="GO" id="GO:0033819">
    <property type="term" value="F:lipoyl(octanoyl) transferase activity"/>
    <property type="evidence" value="ECO:0007669"/>
    <property type="project" value="UniProtKB-EC"/>
</dbReference>
<proteinExistence type="inferred from homology"/>
<dbReference type="STRING" id="1494590.ATN84_08425"/>
<dbReference type="PROSITE" id="PS01313">
    <property type="entry name" value="LIPB"/>
    <property type="match status" value="1"/>
</dbReference>
<comment type="pathway">
    <text evidence="1 5">Protein modification; protein lipoylation via endogenous pathway; protein N(6)-(lipoyl)lysine from octanoyl-[acyl-carrier-protein]: step 1/2.</text>
</comment>
<feature type="compositionally biased region" description="Polar residues" evidence="6">
    <location>
        <begin position="1"/>
        <end position="33"/>
    </location>
</feature>
<dbReference type="SUPFAM" id="SSF55681">
    <property type="entry name" value="Class II aaRS and biotin synthetases"/>
    <property type="match status" value="1"/>
</dbReference>
<evidence type="ECO:0000259" key="7">
    <source>
        <dbReference type="PROSITE" id="PS51733"/>
    </source>
</evidence>
<dbReference type="EMBL" id="LNTU01000012">
    <property type="protein sequence ID" value="KXF77403.1"/>
    <property type="molecule type" value="Genomic_DNA"/>
</dbReference>
<dbReference type="NCBIfam" id="NF010921">
    <property type="entry name" value="PRK14341.1"/>
    <property type="match status" value="1"/>
</dbReference>
<evidence type="ECO:0000256" key="3">
    <source>
        <dbReference type="ARBA" id="ARBA00023315"/>
    </source>
</evidence>
<dbReference type="Pfam" id="PF21948">
    <property type="entry name" value="LplA-B_cat"/>
    <property type="match status" value="1"/>
</dbReference>
<accession>A0A135HW27</accession>
<dbReference type="AlphaFoldDB" id="A0A135HW27"/>
<keyword evidence="3 5" id="KW-0012">Acyltransferase</keyword>
<dbReference type="Gene3D" id="3.30.930.10">
    <property type="entry name" value="Bira Bifunctional Protein, Domain 2"/>
    <property type="match status" value="1"/>
</dbReference>
<feature type="binding site" evidence="5">
    <location>
        <begin position="123"/>
        <end position="130"/>
    </location>
    <ligand>
        <name>substrate</name>
    </ligand>
</feature>
<evidence type="ECO:0000256" key="6">
    <source>
        <dbReference type="SAM" id="MobiDB-lite"/>
    </source>
</evidence>
<dbReference type="HAMAP" id="MF_00013">
    <property type="entry name" value="LipB"/>
    <property type="match status" value="1"/>
</dbReference>
<feature type="domain" description="BPL/LPL catalytic" evidence="7">
    <location>
        <begin position="84"/>
        <end position="272"/>
    </location>
</feature>
<comment type="subcellular location">
    <subcellularLocation>
        <location evidence="5">Cytoplasm</location>
    </subcellularLocation>
</comment>
<name>A0A135HW27_9HYPH</name>
<feature type="site" description="Lowers pKa of active site Cys" evidence="5">
    <location>
        <position position="200"/>
    </location>
</feature>
<keyword evidence="2 5" id="KW-0808">Transferase</keyword>